<dbReference type="PANTHER" id="PTHR15271">
    <property type="entry name" value="CHROMATIN ASSEMBLY FACTOR 1 SUBUNIT B"/>
    <property type="match status" value="1"/>
</dbReference>
<dbReference type="GO" id="GO:0006334">
    <property type="term" value="P:nucleosome assembly"/>
    <property type="evidence" value="ECO:0000318"/>
    <property type="project" value="GO_Central"/>
</dbReference>
<evidence type="ECO:0000256" key="1">
    <source>
        <dbReference type="ARBA" id="ARBA00004123"/>
    </source>
</evidence>
<dbReference type="InterPro" id="IPR015943">
    <property type="entry name" value="WD40/YVTN_repeat-like_dom_sf"/>
</dbReference>
<feature type="domain" description="CAF1B/HIR1 beta-propeller" evidence="16">
    <location>
        <begin position="1"/>
        <end position="378"/>
    </location>
</feature>
<keyword evidence="19" id="KW-1185">Reference proteome</keyword>
<dbReference type="SMART" id="SM00320">
    <property type="entry name" value="WD40"/>
    <property type="match status" value="5"/>
</dbReference>
<evidence type="ECO:0000256" key="14">
    <source>
        <dbReference type="ARBA" id="ARBA00082781"/>
    </source>
</evidence>
<dbReference type="Gene3D" id="2.130.10.10">
    <property type="entry name" value="YVTN repeat-like/Quinoprotein amine dehydrogenase"/>
    <property type="match status" value="3"/>
</dbReference>
<dbReference type="GO" id="GO:0006281">
    <property type="term" value="P:DNA repair"/>
    <property type="evidence" value="ECO:0007669"/>
    <property type="project" value="UniProtKB-KW"/>
</dbReference>
<dbReference type="FunFam" id="2.130.10.10:FF:000248">
    <property type="entry name" value="Chromatin assembly factor 1 subunit B"/>
    <property type="match status" value="1"/>
</dbReference>
<evidence type="ECO:0000256" key="8">
    <source>
        <dbReference type="ARBA" id="ARBA00023186"/>
    </source>
</evidence>
<reference evidence="17 19" key="2">
    <citation type="journal article" date="2013" name="Nature">
        <title>Insights into bilaterian evolution from three spiralian genomes.</title>
        <authorList>
            <person name="Simakov O."/>
            <person name="Marletaz F."/>
            <person name="Cho S.J."/>
            <person name="Edsinger-Gonzales E."/>
            <person name="Havlak P."/>
            <person name="Hellsten U."/>
            <person name="Kuo D.H."/>
            <person name="Larsson T."/>
            <person name="Lv J."/>
            <person name="Arendt D."/>
            <person name="Savage R."/>
            <person name="Osoegawa K."/>
            <person name="de Jong P."/>
            <person name="Grimwood J."/>
            <person name="Chapman J.A."/>
            <person name="Shapiro H."/>
            <person name="Aerts A."/>
            <person name="Otillar R.P."/>
            <person name="Terry A.Y."/>
            <person name="Boore J.L."/>
            <person name="Grigoriev I.V."/>
            <person name="Lindberg D.R."/>
            <person name="Seaver E.C."/>
            <person name="Weisblat D.A."/>
            <person name="Putnam N.H."/>
            <person name="Rokhsar D.S."/>
        </authorList>
    </citation>
    <scope>NUCLEOTIDE SEQUENCE</scope>
</reference>
<dbReference type="PROSITE" id="PS50294">
    <property type="entry name" value="WD_REPEATS_REGION"/>
    <property type="match status" value="2"/>
</dbReference>
<dbReference type="EnsemblMetazoa" id="HelroT77575">
    <property type="protein sequence ID" value="HelroP77575"/>
    <property type="gene ID" value="HelroG77575"/>
</dbReference>
<dbReference type="EMBL" id="AMQM01003878">
    <property type="status" value="NOT_ANNOTATED_CDS"/>
    <property type="molecule type" value="Genomic_DNA"/>
</dbReference>
<sequence>MKFFTPEISWHGRDPLYSVDLQPIDGNIQRLATCGMDINIMIWKVDLNSNDLARISYLSTLSRHSKTVNVVRFSPDGKLLASGGDDSLIMLWQLTTHEPANPAFDCDGVIPSESWTVVKCLRSHLEDVYDVGWSKDGSQLLSGSVDNVAILWDVKKGVKLHIFSSHRSYVQGVGFDPLSRYLVTFSCDRSMKVYQNVDYKLLHDVRKISLGGKEFKIFHDDSMKSFFRRLSYSPDGQLLVVPSGIIEITSNTSDNQANTIINTTYLFSRRDLSKPLLHFPVPHSCKATLAVRFCPIIFKLRDFNKMFVILLPHRFVFAVATENSILIYDTQQPTPMFSVSNVHYDILSDLTWSSDGRLLIASSVDGYCTLIRFLDGDLGEVISSNITPEQFCVAESMEIVQNDQVGF</sequence>
<keyword evidence="7" id="KW-0156">Chromatin regulator</keyword>
<evidence type="ECO:0000256" key="2">
    <source>
        <dbReference type="ARBA" id="ARBA00007306"/>
    </source>
</evidence>
<evidence type="ECO:0000256" key="15">
    <source>
        <dbReference type="PROSITE-ProRule" id="PRU00221"/>
    </source>
</evidence>
<evidence type="ECO:0000259" key="16">
    <source>
        <dbReference type="Pfam" id="PF24105"/>
    </source>
</evidence>
<dbReference type="CTD" id="20215448"/>
<evidence type="ECO:0000256" key="6">
    <source>
        <dbReference type="ARBA" id="ARBA00022763"/>
    </source>
</evidence>
<dbReference type="RefSeq" id="XP_009016419.1">
    <property type="nucleotide sequence ID" value="XM_009018171.1"/>
</dbReference>
<dbReference type="InterPro" id="IPR036322">
    <property type="entry name" value="WD40_repeat_dom_sf"/>
</dbReference>
<dbReference type="FunCoup" id="T1G300">
    <property type="interactions" value="1447"/>
</dbReference>
<evidence type="ECO:0000256" key="10">
    <source>
        <dbReference type="ARBA" id="ARBA00023242"/>
    </source>
</evidence>
<dbReference type="Pfam" id="PF24105">
    <property type="entry name" value="Beta-prop_CAF1B_HIR1"/>
    <property type="match status" value="1"/>
</dbReference>
<reference evidence="19" key="1">
    <citation type="submission" date="2012-12" db="EMBL/GenBank/DDBJ databases">
        <authorList>
            <person name="Hellsten U."/>
            <person name="Grimwood J."/>
            <person name="Chapman J.A."/>
            <person name="Shapiro H."/>
            <person name="Aerts A."/>
            <person name="Otillar R.P."/>
            <person name="Terry A.Y."/>
            <person name="Boore J.L."/>
            <person name="Simakov O."/>
            <person name="Marletaz F."/>
            <person name="Cho S.-J."/>
            <person name="Edsinger-Gonzales E."/>
            <person name="Havlak P."/>
            <person name="Kuo D.-H."/>
            <person name="Larsson T."/>
            <person name="Lv J."/>
            <person name="Arendt D."/>
            <person name="Savage R."/>
            <person name="Osoegawa K."/>
            <person name="de Jong P."/>
            <person name="Lindberg D.R."/>
            <person name="Seaver E.C."/>
            <person name="Weisblat D.A."/>
            <person name="Putnam N.H."/>
            <person name="Grigoriev I.V."/>
            <person name="Rokhsar D.S."/>
        </authorList>
    </citation>
    <scope>NUCLEOTIDE SEQUENCE</scope>
</reference>
<evidence type="ECO:0000313" key="18">
    <source>
        <dbReference type="EnsemblMetazoa" id="HelroP77575"/>
    </source>
</evidence>
<gene>
    <name evidence="18" type="primary">20215448</name>
    <name evidence="17" type="ORF">HELRODRAFT_77575</name>
</gene>
<accession>T1G300</accession>
<keyword evidence="6" id="KW-0227">DNA damage</keyword>
<organism evidence="18 19">
    <name type="scientific">Helobdella robusta</name>
    <name type="common">Californian leech</name>
    <dbReference type="NCBI Taxonomy" id="6412"/>
    <lineage>
        <taxon>Eukaryota</taxon>
        <taxon>Metazoa</taxon>
        <taxon>Spiralia</taxon>
        <taxon>Lophotrochozoa</taxon>
        <taxon>Annelida</taxon>
        <taxon>Clitellata</taxon>
        <taxon>Hirudinea</taxon>
        <taxon>Rhynchobdellida</taxon>
        <taxon>Glossiphoniidae</taxon>
        <taxon>Helobdella</taxon>
    </lineage>
</organism>
<comment type="subcellular location">
    <subcellularLocation>
        <location evidence="1">Nucleus</location>
    </subcellularLocation>
</comment>
<keyword evidence="4" id="KW-0235">DNA replication</keyword>
<keyword evidence="11" id="KW-0131">Cell cycle</keyword>
<dbReference type="PROSITE" id="PS00678">
    <property type="entry name" value="WD_REPEATS_1"/>
    <property type="match status" value="1"/>
</dbReference>
<evidence type="ECO:0000256" key="4">
    <source>
        <dbReference type="ARBA" id="ARBA00022705"/>
    </source>
</evidence>
<name>T1G300_HELRO</name>
<feature type="repeat" description="WD" evidence="15">
    <location>
        <begin position="61"/>
        <end position="102"/>
    </location>
</feature>
<keyword evidence="10" id="KW-0539">Nucleus</keyword>
<dbReference type="KEGG" id="hro:HELRODRAFT_77575"/>
<evidence type="ECO:0000256" key="5">
    <source>
        <dbReference type="ARBA" id="ARBA00022737"/>
    </source>
</evidence>
<dbReference type="InterPro" id="IPR055410">
    <property type="entry name" value="Beta-prop_CAF1B_HIR1"/>
</dbReference>
<dbReference type="AlphaFoldDB" id="T1G300"/>
<dbReference type="eggNOG" id="KOG1009">
    <property type="taxonomic scope" value="Eukaryota"/>
</dbReference>
<keyword evidence="5" id="KW-0677">Repeat</keyword>
<keyword evidence="3 15" id="KW-0853">WD repeat</keyword>
<evidence type="ECO:0000313" key="19">
    <source>
        <dbReference type="Proteomes" id="UP000015101"/>
    </source>
</evidence>
<dbReference type="SUPFAM" id="SSF50978">
    <property type="entry name" value="WD40 repeat-like"/>
    <property type="match status" value="1"/>
</dbReference>
<evidence type="ECO:0000256" key="7">
    <source>
        <dbReference type="ARBA" id="ARBA00022853"/>
    </source>
</evidence>
<evidence type="ECO:0000313" key="17">
    <source>
        <dbReference type="EMBL" id="ESO05786.1"/>
    </source>
</evidence>
<dbReference type="PROSITE" id="PS50082">
    <property type="entry name" value="WD_REPEATS_2"/>
    <property type="match status" value="3"/>
</dbReference>
<dbReference type="InterPro" id="IPR045145">
    <property type="entry name" value="PTHR15271"/>
</dbReference>
<keyword evidence="8" id="KW-0143">Chaperone</keyword>
<dbReference type="FunFam" id="2.130.10.10:FF:003607">
    <property type="entry name" value="chromatin assembly factor 1 subunit B-like isoform X1"/>
    <property type="match status" value="1"/>
</dbReference>
<dbReference type="PANTHER" id="PTHR15271:SF4">
    <property type="entry name" value="CHROMATIN ASSEMBLY FACTOR 1 SUBUNIT B"/>
    <property type="match status" value="1"/>
</dbReference>
<evidence type="ECO:0000256" key="3">
    <source>
        <dbReference type="ARBA" id="ARBA00022574"/>
    </source>
</evidence>
<dbReference type="STRING" id="6412.T1G300"/>
<dbReference type="HOGENOM" id="CLU_010127_5_1_1"/>
<feature type="repeat" description="WD" evidence="15">
    <location>
        <begin position="121"/>
        <end position="162"/>
    </location>
</feature>
<dbReference type="EMBL" id="KB096325">
    <property type="protein sequence ID" value="ESO05786.1"/>
    <property type="molecule type" value="Genomic_DNA"/>
</dbReference>
<evidence type="ECO:0000256" key="9">
    <source>
        <dbReference type="ARBA" id="ARBA00023204"/>
    </source>
</evidence>
<dbReference type="InParanoid" id="T1G300"/>
<evidence type="ECO:0000256" key="11">
    <source>
        <dbReference type="ARBA" id="ARBA00023306"/>
    </source>
</evidence>
<evidence type="ECO:0000256" key="12">
    <source>
        <dbReference type="ARBA" id="ARBA00055488"/>
    </source>
</evidence>
<dbReference type="GO" id="GO:0033186">
    <property type="term" value="C:CAF-1 complex"/>
    <property type="evidence" value="ECO:0000318"/>
    <property type="project" value="GO_Central"/>
</dbReference>
<dbReference type="OrthoDB" id="71227at2759"/>
<dbReference type="OMA" id="CTTPEIS"/>
<keyword evidence="9" id="KW-0234">DNA repair</keyword>
<comment type="function">
    <text evidence="12">Acts as a component of the histone chaperone complex chromatin assembly factor 1 (CAF-1), which assembles histone octamers onto DNA during replication and repair. CAF-1 performs the first step of the nucleosome assembly process, bringing newly synthesized histones H3 and H4 to replicating DNA; histones H2A/H2B can bind to this chromatin precursor subsequent to DNA replication to complete the histone octamer.</text>
</comment>
<protein>
    <recommendedName>
        <fullName evidence="13">Chromatin assembly factor 1 subunit B</fullName>
    </recommendedName>
    <alternativeName>
        <fullName evidence="14">Chromatin assembly factor I p60 subunit</fullName>
    </alternativeName>
</protein>
<proteinExistence type="inferred from homology"/>
<dbReference type="GO" id="GO:0006335">
    <property type="term" value="P:DNA replication-dependent chromatin assembly"/>
    <property type="evidence" value="ECO:0007669"/>
    <property type="project" value="InterPro"/>
</dbReference>
<feature type="repeat" description="WD" evidence="15">
    <location>
        <begin position="163"/>
        <end position="195"/>
    </location>
</feature>
<dbReference type="InterPro" id="IPR019775">
    <property type="entry name" value="WD40_repeat_CS"/>
</dbReference>
<dbReference type="GO" id="GO:0006260">
    <property type="term" value="P:DNA replication"/>
    <property type="evidence" value="ECO:0007669"/>
    <property type="project" value="UniProtKB-KW"/>
</dbReference>
<dbReference type="GO" id="GO:0005634">
    <property type="term" value="C:nucleus"/>
    <property type="evidence" value="ECO:0000318"/>
    <property type="project" value="GO_Central"/>
</dbReference>
<dbReference type="Proteomes" id="UP000015101">
    <property type="component" value="Unassembled WGS sequence"/>
</dbReference>
<comment type="similarity">
    <text evidence="2">Belongs to the WD repeat HIR1 family.</text>
</comment>
<dbReference type="GeneID" id="20215448"/>
<dbReference type="InterPro" id="IPR001680">
    <property type="entry name" value="WD40_rpt"/>
</dbReference>
<reference evidence="18" key="3">
    <citation type="submission" date="2015-06" db="UniProtKB">
        <authorList>
            <consortium name="EnsemblMetazoa"/>
        </authorList>
    </citation>
    <scope>IDENTIFICATION</scope>
</reference>
<evidence type="ECO:0000256" key="13">
    <source>
        <dbReference type="ARBA" id="ARBA00070759"/>
    </source>
</evidence>